<dbReference type="AlphaFoldDB" id="A0AAV5C3J5"/>
<feature type="domain" description="DUF6598" evidence="1">
    <location>
        <begin position="2"/>
        <end position="96"/>
    </location>
</feature>
<organism evidence="2 3">
    <name type="scientific">Eleusine coracana subsp. coracana</name>
    <dbReference type="NCBI Taxonomy" id="191504"/>
    <lineage>
        <taxon>Eukaryota</taxon>
        <taxon>Viridiplantae</taxon>
        <taxon>Streptophyta</taxon>
        <taxon>Embryophyta</taxon>
        <taxon>Tracheophyta</taxon>
        <taxon>Spermatophyta</taxon>
        <taxon>Magnoliopsida</taxon>
        <taxon>Liliopsida</taxon>
        <taxon>Poales</taxon>
        <taxon>Poaceae</taxon>
        <taxon>PACMAD clade</taxon>
        <taxon>Chloridoideae</taxon>
        <taxon>Cynodonteae</taxon>
        <taxon>Eleusininae</taxon>
        <taxon>Eleusine</taxon>
    </lineage>
</organism>
<accession>A0AAV5C3J5</accession>
<reference evidence="2" key="1">
    <citation type="journal article" date="2018" name="DNA Res.">
        <title>Multiple hybrid de novo genome assembly of finger millet, an orphan allotetraploid crop.</title>
        <authorList>
            <person name="Hatakeyama M."/>
            <person name="Aluri S."/>
            <person name="Balachadran M.T."/>
            <person name="Sivarajan S.R."/>
            <person name="Patrignani A."/>
            <person name="Gruter S."/>
            <person name="Poveda L."/>
            <person name="Shimizu-Inatsugi R."/>
            <person name="Baeten J."/>
            <person name="Francoijs K.J."/>
            <person name="Nataraja K.N."/>
            <person name="Reddy Y.A.N."/>
            <person name="Phadnis S."/>
            <person name="Ravikumar R.L."/>
            <person name="Schlapbach R."/>
            <person name="Sreeman S.M."/>
            <person name="Shimizu K.K."/>
        </authorList>
    </citation>
    <scope>NUCLEOTIDE SEQUENCE</scope>
</reference>
<dbReference type="PANTHER" id="PTHR33065">
    <property type="entry name" value="OS07G0486400 PROTEIN"/>
    <property type="match status" value="1"/>
</dbReference>
<dbReference type="PANTHER" id="PTHR33065:SF88">
    <property type="entry name" value="OS11G0104220 PROTEIN"/>
    <property type="match status" value="1"/>
</dbReference>
<protein>
    <recommendedName>
        <fullName evidence="1">DUF6598 domain-containing protein</fullName>
    </recommendedName>
</protein>
<evidence type="ECO:0000313" key="3">
    <source>
        <dbReference type="Proteomes" id="UP001054889"/>
    </source>
</evidence>
<name>A0AAV5C3J5_ELECO</name>
<dbReference type="EMBL" id="BQKI01000004">
    <property type="protein sequence ID" value="GJM92782.1"/>
    <property type="molecule type" value="Genomic_DNA"/>
</dbReference>
<gene>
    <name evidence="2" type="primary">ga09279</name>
    <name evidence="2" type="ORF">PR202_ga09279</name>
</gene>
<dbReference type="Proteomes" id="UP001054889">
    <property type="component" value="Unassembled WGS sequence"/>
</dbReference>
<dbReference type="Pfam" id="PF20241">
    <property type="entry name" value="DUF6598"/>
    <property type="match status" value="1"/>
</dbReference>
<comment type="caution">
    <text evidence="2">The sequence shown here is derived from an EMBL/GenBank/DDBJ whole genome shotgun (WGS) entry which is preliminary data.</text>
</comment>
<evidence type="ECO:0000313" key="2">
    <source>
        <dbReference type="EMBL" id="GJM92782.1"/>
    </source>
</evidence>
<reference evidence="2" key="2">
    <citation type="submission" date="2021-12" db="EMBL/GenBank/DDBJ databases">
        <title>Resequencing data analysis of finger millet.</title>
        <authorList>
            <person name="Hatakeyama M."/>
            <person name="Aluri S."/>
            <person name="Balachadran M.T."/>
            <person name="Sivarajan S.R."/>
            <person name="Poveda L."/>
            <person name="Shimizu-Inatsugi R."/>
            <person name="Schlapbach R."/>
            <person name="Sreeman S.M."/>
            <person name="Shimizu K.K."/>
        </authorList>
    </citation>
    <scope>NUCLEOTIDE SEQUENCE</scope>
</reference>
<sequence>MVEVHGGSWPKSSPERVTACTVSIPDQDIVLVDSGREALTFSDSGLIKLSRRVVSVELSGQLVVNVEAKYSGKVAKGYSIFTPKMSTISYQTCCLGGKKKRSDLFVMGITVAWSVFNPLTSSW</sequence>
<dbReference type="InterPro" id="IPR046533">
    <property type="entry name" value="DUF6598"/>
</dbReference>
<proteinExistence type="predicted"/>
<keyword evidence="3" id="KW-1185">Reference proteome</keyword>
<evidence type="ECO:0000259" key="1">
    <source>
        <dbReference type="Pfam" id="PF20241"/>
    </source>
</evidence>